<dbReference type="GO" id="GO:0006730">
    <property type="term" value="P:one-carbon metabolic process"/>
    <property type="evidence" value="ECO:0007669"/>
    <property type="project" value="UniProtKB-UniRule"/>
</dbReference>
<accession>A0A076LBV7</accession>
<dbReference type="Pfam" id="PF05440">
    <property type="entry name" value="MtrB"/>
    <property type="match status" value="1"/>
</dbReference>
<evidence type="ECO:0000256" key="12">
    <source>
        <dbReference type="ARBA" id="ARBA00022967"/>
    </source>
</evidence>
<comment type="subunit">
    <text evidence="5 19">The complex is composed of 8 subunits; MtrA, MtrB, MtrC, MtrD, MtrE, MtrF, MtrG and MtrH.</text>
</comment>
<name>A0A076LBV7_9EURY</name>
<dbReference type="KEGG" id="mjh:JH146_1052"/>
<evidence type="ECO:0000256" key="5">
    <source>
        <dbReference type="ARBA" id="ARBA00011616"/>
    </source>
</evidence>
<keyword evidence="13 19" id="KW-1133">Transmembrane helix</keyword>
<dbReference type="GO" id="GO:0005886">
    <property type="term" value="C:plasma membrane"/>
    <property type="evidence" value="ECO:0007669"/>
    <property type="project" value="UniProtKB-SubCell"/>
</dbReference>
<dbReference type="OrthoDB" id="114034at2157"/>
<keyword evidence="7 19" id="KW-1003">Cell membrane</keyword>
<reference evidence="20 21" key="1">
    <citation type="journal article" date="2015" name="Int. J. Syst. Evol. Microbiol.">
        <title>M ethanocaldococcus bathoardescens sp. nov., a hyperthermophilic methanogen isolated from a volcanically active deep-sea hydrothermal vent.</title>
        <authorList>
            <person name="Stewart L.C."/>
            <person name="Jung J.H."/>
            <person name="Kim Y.T."/>
            <person name="Kwon S.W."/>
            <person name="Park C.S."/>
            <person name="Holden J.F."/>
        </authorList>
    </citation>
    <scope>NUCLEOTIDE SEQUENCE [LARGE SCALE GENOMIC DNA]</scope>
    <source>
        <strain evidence="20 21">JH146</strain>
    </source>
</reference>
<dbReference type="HOGENOM" id="CLU_171544_0_0_2"/>
<proteinExistence type="inferred from homology"/>
<sequence>MEIVKVCPELDIVMEVNSGLVAEMRKDILVVDLIHVEERVQKLEKLVTALENSLDPRYSPLVSYPNRDGVYAISGYFKGIFFGFWITLAIMTLAIFTIIKLFPGVNWYG</sequence>
<evidence type="ECO:0000256" key="18">
    <source>
        <dbReference type="ARBA" id="ARBA00044970"/>
    </source>
</evidence>
<dbReference type="NCBIfam" id="TIGR04166">
    <property type="entry name" value="methano_MtrB"/>
    <property type="match status" value="1"/>
</dbReference>
<evidence type="ECO:0000256" key="13">
    <source>
        <dbReference type="ARBA" id="ARBA00022989"/>
    </source>
</evidence>
<evidence type="ECO:0000256" key="17">
    <source>
        <dbReference type="ARBA" id="ARBA00044880"/>
    </source>
</evidence>
<keyword evidence="9 19" id="KW-0489">Methyltransferase</keyword>
<evidence type="ECO:0000256" key="2">
    <source>
        <dbReference type="ARBA" id="ARBA00004162"/>
    </source>
</evidence>
<keyword evidence="21" id="KW-1185">Reference proteome</keyword>
<evidence type="ECO:0000256" key="3">
    <source>
        <dbReference type="ARBA" id="ARBA00004839"/>
    </source>
</evidence>
<keyword evidence="15 19" id="KW-0472">Membrane</keyword>
<evidence type="ECO:0000256" key="6">
    <source>
        <dbReference type="ARBA" id="ARBA00015127"/>
    </source>
</evidence>
<evidence type="ECO:0000256" key="9">
    <source>
        <dbReference type="ARBA" id="ARBA00022603"/>
    </source>
</evidence>
<keyword evidence="14 19" id="KW-0484">Methanogenesis</keyword>
<dbReference type="GO" id="GO:0019386">
    <property type="term" value="P:methanogenesis, from carbon dioxide"/>
    <property type="evidence" value="ECO:0007669"/>
    <property type="project" value="UniProtKB-UniRule"/>
</dbReference>
<comment type="pathway">
    <text evidence="3 19">One-carbon metabolism; methanogenesis from CO(2); methyl-coenzyme M from 5,10-methylene-5,6,7,8-tetrahydromethanopterin: step 2/2.</text>
</comment>
<dbReference type="PIRSF" id="PIRSF005518">
    <property type="entry name" value="MtrB"/>
    <property type="match status" value="1"/>
</dbReference>
<evidence type="ECO:0000313" key="20">
    <source>
        <dbReference type="EMBL" id="AIJ05895.1"/>
    </source>
</evidence>
<dbReference type="AlphaFoldDB" id="A0A076LBV7"/>
<dbReference type="InterPro" id="IPR008690">
    <property type="entry name" value="MtrB_MeTrfase"/>
</dbReference>
<evidence type="ECO:0000256" key="15">
    <source>
        <dbReference type="ARBA" id="ARBA00023136"/>
    </source>
</evidence>
<evidence type="ECO:0000256" key="8">
    <source>
        <dbReference type="ARBA" id="ARBA00022563"/>
    </source>
</evidence>
<dbReference type="GeneID" id="24891661"/>
<evidence type="ECO:0000256" key="14">
    <source>
        <dbReference type="ARBA" id="ARBA00022994"/>
    </source>
</evidence>
<dbReference type="EC" id="7.2.1.4" evidence="18 19"/>
<dbReference type="GO" id="GO:0030269">
    <property type="term" value="F:tetrahydromethanopterin S-methyltransferase activity"/>
    <property type="evidence" value="ECO:0007669"/>
    <property type="project" value="UniProtKB-UniRule"/>
</dbReference>
<evidence type="ECO:0000256" key="1">
    <source>
        <dbReference type="ARBA" id="ARBA00002533"/>
    </source>
</evidence>
<evidence type="ECO:0000256" key="7">
    <source>
        <dbReference type="ARBA" id="ARBA00022475"/>
    </source>
</evidence>
<evidence type="ECO:0000256" key="10">
    <source>
        <dbReference type="ARBA" id="ARBA00022679"/>
    </source>
</evidence>
<keyword evidence="12 19" id="KW-1278">Translocase</keyword>
<dbReference type="Proteomes" id="UP000028781">
    <property type="component" value="Chromosome"/>
</dbReference>
<keyword evidence="8 19" id="KW-0554">One-carbon metabolism</keyword>
<dbReference type="HAMAP" id="MF_01094">
    <property type="entry name" value="MtrB"/>
    <property type="match status" value="1"/>
</dbReference>
<evidence type="ECO:0000256" key="16">
    <source>
        <dbReference type="ARBA" id="ARBA00029818"/>
    </source>
</evidence>
<dbReference type="STRING" id="1301915.JH146_1052"/>
<evidence type="ECO:0000313" key="21">
    <source>
        <dbReference type="Proteomes" id="UP000028781"/>
    </source>
</evidence>
<evidence type="ECO:0000256" key="4">
    <source>
        <dbReference type="ARBA" id="ARBA00010027"/>
    </source>
</evidence>
<evidence type="ECO:0000256" key="11">
    <source>
        <dbReference type="ARBA" id="ARBA00022692"/>
    </source>
</evidence>
<comment type="subcellular location">
    <subcellularLocation>
        <location evidence="2 19">Cell membrane</location>
        <topology evidence="2 19">Single-pass membrane protein</topology>
    </subcellularLocation>
</comment>
<comment type="similarity">
    <text evidence="4 19">Belongs to the MtrB family.</text>
</comment>
<dbReference type="NCBIfam" id="NF002129">
    <property type="entry name" value="PRK00965.1"/>
    <property type="match status" value="1"/>
</dbReference>
<comment type="catalytic activity">
    <reaction evidence="17 19">
        <text>5-methyl-5,6,7,8-tetrahydromethanopterin + coenzyme M + 2 Na(+)(in) = 5,6,7,8-tetrahydromethanopterin + methyl-coenzyme M + 2 Na(+)(out)</text>
        <dbReference type="Rhea" id="RHEA:53492"/>
        <dbReference type="ChEBI" id="CHEBI:29101"/>
        <dbReference type="ChEBI" id="CHEBI:58103"/>
        <dbReference type="ChEBI" id="CHEBI:58116"/>
        <dbReference type="ChEBI" id="CHEBI:58286"/>
        <dbReference type="ChEBI" id="CHEBI:58319"/>
        <dbReference type="EC" id="7.2.1.4"/>
    </reaction>
</comment>
<protein>
    <recommendedName>
        <fullName evidence="6 19">Tetrahydromethanopterin S-methyltransferase subunit B</fullName>
        <ecNumber evidence="18 19">7.2.1.4</ecNumber>
    </recommendedName>
    <alternativeName>
        <fullName evidence="16 19">N5-methyltetrahydromethanopterin--coenzyme M methyltransferase subunit B</fullName>
    </alternativeName>
</protein>
<keyword evidence="10 19" id="KW-0808">Transferase</keyword>
<comment type="function">
    <text evidence="1 19">Part of a complex that catalyzes the formation of methyl-coenzyme M and tetrahydromethanopterin from coenzyme M and methyl-tetrahydromethanopterin. This is an energy-conserving, sodium-ion translocating step.</text>
</comment>
<evidence type="ECO:0000256" key="19">
    <source>
        <dbReference type="HAMAP-Rule" id="MF_01094"/>
    </source>
</evidence>
<organism evidence="20 21">
    <name type="scientific">Methanocaldococcus bathoardescens</name>
    <dbReference type="NCBI Taxonomy" id="1301915"/>
    <lineage>
        <taxon>Archaea</taxon>
        <taxon>Methanobacteriati</taxon>
        <taxon>Methanobacteriota</taxon>
        <taxon>Methanomada group</taxon>
        <taxon>Methanococci</taxon>
        <taxon>Methanococcales</taxon>
        <taxon>Methanocaldococcaceae</taxon>
        <taxon>Methanocaldococcus</taxon>
    </lineage>
</organism>
<dbReference type="GO" id="GO:0032259">
    <property type="term" value="P:methylation"/>
    <property type="evidence" value="ECO:0007669"/>
    <property type="project" value="UniProtKB-KW"/>
</dbReference>
<feature type="transmembrane region" description="Helical" evidence="19">
    <location>
        <begin position="80"/>
        <end position="102"/>
    </location>
</feature>
<dbReference type="RefSeq" id="WP_048202034.1">
    <property type="nucleotide sequence ID" value="NZ_CP009149.1"/>
</dbReference>
<dbReference type="UniPathway" id="UPA00640">
    <property type="reaction ID" value="UER00698"/>
</dbReference>
<gene>
    <name evidence="19" type="primary">mtrB</name>
    <name evidence="20" type="ORF">JH146_1052</name>
</gene>
<dbReference type="EMBL" id="CP009149">
    <property type="protein sequence ID" value="AIJ05895.1"/>
    <property type="molecule type" value="Genomic_DNA"/>
</dbReference>
<keyword evidence="11 19" id="KW-0812">Transmembrane</keyword>